<evidence type="ECO:0000256" key="2">
    <source>
        <dbReference type="SAM" id="Phobius"/>
    </source>
</evidence>
<feature type="compositionally biased region" description="Acidic residues" evidence="1">
    <location>
        <begin position="158"/>
        <end position="173"/>
    </location>
</feature>
<organism evidence="3 4">
    <name type="scientific">Caerostris extrusa</name>
    <name type="common">Bark spider</name>
    <name type="synonym">Caerostris bankana</name>
    <dbReference type="NCBI Taxonomy" id="172846"/>
    <lineage>
        <taxon>Eukaryota</taxon>
        <taxon>Metazoa</taxon>
        <taxon>Ecdysozoa</taxon>
        <taxon>Arthropoda</taxon>
        <taxon>Chelicerata</taxon>
        <taxon>Arachnida</taxon>
        <taxon>Araneae</taxon>
        <taxon>Araneomorphae</taxon>
        <taxon>Entelegynae</taxon>
        <taxon>Araneoidea</taxon>
        <taxon>Araneidae</taxon>
        <taxon>Caerostris</taxon>
    </lineage>
</organism>
<protein>
    <submittedName>
        <fullName evidence="3">Uncharacterized protein</fullName>
    </submittedName>
</protein>
<evidence type="ECO:0000313" key="3">
    <source>
        <dbReference type="EMBL" id="GIZ03141.1"/>
    </source>
</evidence>
<evidence type="ECO:0000256" key="1">
    <source>
        <dbReference type="SAM" id="MobiDB-lite"/>
    </source>
</evidence>
<feature type="compositionally biased region" description="Acidic residues" evidence="1">
    <location>
        <begin position="125"/>
        <end position="151"/>
    </location>
</feature>
<name>A0AAV4YAX2_CAEEX</name>
<reference evidence="3 4" key="1">
    <citation type="submission" date="2021-06" db="EMBL/GenBank/DDBJ databases">
        <title>Caerostris extrusa draft genome.</title>
        <authorList>
            <person name="Kono N."/>
            <person name="Arakawa K."/>
        </authorList>
    </citation>
    <scope>NUCLEOTIDE SEQUENCE [LARGE SCALE GENOMIC DNA]</scope>
</reference>
<feature type="transmembrane region" description="Helical" evidence="2">
    <location>
        <begin position="75"/>
        <end position="96"/>
    </location>
</feature>
<accession>A0AAV4YAX2</accession>
<dbReference type="EMBL" id="BPLR01001558">
    <property type="protein sequence ID" value="GIZ03141.1"/>
    <property type="molecule type" value="Genomic_DNA"/>
</dbReference>
<feature type="transmembrane region" description="Helical" evidence="2">
    <location>
        <begin position="45"/>
        <end position="69"/>
    </location>
</feature>
<sequence length="239" mass="26465">MAAENRGSFLAELCSRPEGMPLDEFVDNLFSCWQRIQISNVQFRIIEFSLMLLSYIASIIAFCSSVKILPLPISSGRSTISCLVGALLLINGTYFLQRFFGLNFGVFFPQYSPPEAAAQYRAEEEVVEDENAAQDENGSDDDNNDHNDDDQNDRPPDDDAPGAEGGEPLDEDGQPLRGDLVTPKHGRLHPEQKWRIWPILESQRRGRPSTSTTTTTSAAKGLSESSPLLGKRSRGLLMV</sequence>
<keyword evidence="2" id="KW-0472">Membrane</keyword>
<keyword evidence="2" id="KW-0812">Transmembrane</keyword>
<dbReference type="Proteomes" id="UP001054945">
    <property type="component" value="Unassembled WGS sequence"/>
</dbReference>
<comment type="caution">
    <text evidence="3">The sequence shown here is derived from an EMBL/GenBank/DDBJ whole genome shotgun (WGS) entry which is preliminary data.</text>
</comment>
<keyword evidence="4" id="KW-1185">Reference proteome</keyword>
<dbReference type="AlphaFoldDB" id="A0AAV4YAX2"/>
<evidence type="ECO:0000313" key="4">
    <source>
        <dbReference type="Proteomes" id="UP001054945"/>
    </source>
</evidence>
<keyword evidence="2" id="KW-1133">Transmembrane helix</keyword>
<gene>
    <name evidence="3" type="ORF">CEXT_524731</name>
</gene>
<proteinExistence type="predicted"/>
<feature type="region of interest" description="Disordered" evidence="1">
    <location>
        <begin position="119"/>
        <end position="239"/>
    </location>
</feature>